<dbReference type="OrthoDB" id="3912356at2759"/>
<dbReference type="STRING" id="857342.A0A2T3ATT5"/>
<dbReference type="RefSeq" id="XP_024718076.1">
    <property type="nucleotide sequence ID" value="XM_024869424.1"/>
</dbReference>
<evidence type="ECO:0000313" key="4">
    <source>
        <dbReference type="Proteomes" id="UP000241818"/>
    </source>
</evidence>
<organism evidence="3 4">
    <name type="scientific">Amorphotheca resinae ATCC 22711</name>
    <dbReference type="NCBI Taxonomy" id="857342"/>
    <lineage>
        <taxon>Eukaryota</taxon>
        <taxon>Fungi</taxon>
        <taxon>Dikarya</taxon>
        <taxon>Ascomycota</taxon>
        <taxon>Pezizomycotina</taxon>
        <taxon>Leotiomycetes</taxon>
        <taxon>Helotiales</taxon>
        <taxon>Amorphothecaceae</taxon>
        <taxon>Amorphotheca</taxon>
    </lineage>
</organism>
<gene>
    <name evidence="3" type="ORF">M430DRAFT_69337</name>
</gene>
<dbReference type="InParanoid" id="A0A2T3ATT5"/>
<feature type="region of interest" description="Disordered" evidence="1">
    <location>
        <begin position="1"/>
        <end position="32"/>
    </location>
</feature>
<dbReference type="Pfam" id="PF00646">
    <property type="entry name" value="F-box"/>
    <property type="match status" value="1"/>
</dbReference>
<dbReference type="CDD" id="cd09917">
    <property type="entry name" value="F-box_SF"/>
    <property type="match status" value="1"/>
</dbReference>
<evidence type="ECO:0000313" key="3">
    <source>
        <dbReference type="EMBL" id="PSS10897.1"/>
    </source>
</evidence>
<proteinExistence type="predicted"/>
<evidence type="ECO:0000256" key="1">
    <source>
        <dbReference type="SAM" id="MobiDB-lite"/>
    </source>
</evidence>
<dbReference type="Proteomes" id="UP000241818">
    <property type="component" value="Unassembled WGS sequence"/>
</dbReference>
<reference evidence="3 4" key="1">
    <citation type="journal article" date="2018" name="New Phytol.">
        <title>Comparative genomics and transcriptomics depict ericoid mycorrhizal fungi as versatile saprotrophs and plant mutualists.</title>
        <authorList>
            <person name="Martino E."/>
            <person name="Morin E."/>
            <person name="Grelet G.A."/>
            <person name="Kuo A."/>
            <person name="Kohler A."/>
            <person name="Daghino S."/>
            <person name="Barry K.W."/>
            <person name="Cichocki N."/>
            <person name="Clum A."/>
            <person name="Dockter R.B."/>
            <person name="Hainaut M."/>
            <person name="Kuo R.C."/>
            <person name="LaButti K."/>
            <person name="Lindahl B.D."/>
            <person name="Lindquist E.A."/>
            <person name="Lipzen A."/>
            <person name="Khouja H.R."/>
            <person name="Magnuson J."/>
            <person name="Murat C."/>
            <person name="Ohm R.A."/>
            <person name="Singer S.W."/>
            <person name="Spatafora J.W."/>
            <person name="Wang M."/>
            <person name="Veneault-Fourrey C."/>
            <person name="Henrissat B."/>
            <person name="Grigoriev I.V."/>
            <person name="Martin F.M."/>
            <person name="Perotto S."/>
        </authorList>
    </citation>
    <scope>NUCLEOTIDE SEQUENCE [LARGE SCALE GENOMIC DNA]</scope>
    <source>
        <strain evidence="3 4">ATCC 22711</strain>
    </source>
</reference>
<feature type="domain" description="F-box" evidence="2">
    <location>
        <begin position="124"/>
        <end position="156"/>
    </location>
</feature>
<dbReference type="InterPro" id="IPR036047">
    <property type="entry name" value="F-box-like_dom_sf"/>
</dbReference>
<sequence length="487" mass="55853">MSEASPKKMGFRSRLASALKPKAGKKLTKEPPPAYDYEAEVLDSLNQVNKAPPTPVQQKKPINFYNKNTTGVQAQTGELWDEAEMLHSFLRRDSFDSLASLDREHRNNRTAWDESRKRGESMIASLPPGLWEHITSYLTPTDHANLAFSCKTFHSIMGPGVFSALNLPENRQYKCDFLLPMDRLYPDHLLCFPCAVYHRRIQKGQERIKHNHTLNPIFNCPNPKLQSKARITPGWTLPFSLVQLAFRAERYGPEYGIPVESLNKRYKCRSSEWTHQTRYYFHKGHLLLRVVSTCFAEGQLPPSMQRHLLYWREDYTPYFSVCAHWRDGELMNLCKCALSHIPPPRAPITQQLKSGPAIHLALRNPKVFISLCSECRPMRRCPECPTEYLIELKLTEDKNDPDPFNRFKQAIVVTRWSDLGDGRSPESPEWKACIQEESSGFDSFKALSRRGLSGTFEAQSGVTIPGQRMLSLNPANVKEGEEGHNWY</sequence>
<name>A0A2T3ATT5_AMORE</name>
<dbReference type="GeneID" id="36577505"/>
<keyword evidence="4" id="KW-1185">Reference proteome</keyword>
<dbReference type="AlphaFoldDB" id="A0A2T3ATT5"/>
<dbReference type="SUPFAM" id="SSF81383">
    <property type="entry name" value="F-box domain"/>
    <property type="match status" value="1"/>
</dbReference>
<protein>
    <recommendedName>
        <fullName evidence="2">F-box domain-containing protein</fullName>
    </recommendedName>
</protein>
<accession>A0A2T3ATT5</accession>
<dbReference type="InterPro" id="IPR001810">
    <property type="entry name" value="F-box_dom"/>
</dbReference>
<evidence type="ECO:0000259" key="2">
    <source>
        <dbReference type="Pfam" id="PF00646"/>
    </source>
</evidence>
<dbReference type="EMBL" id="KZ679016">
    <property type="protein sequence ID" value="PSS10897.1"/>
    <property type="molecule type" value="Genomic_DNA"/>
</dbReference>